<protein>
    <submittedName>
        <fullName evidence="3">Focadhesin-like</fullName>
    </submittedName>
</protein>
<name>A0ABM1TNT4_LIMPO</name>
<dbReference type="Proteomes" id="UP000694941">
    <property type="component" value="Unplaced"/>
</dbReference>
<dbReference type="Pfam" id="PF12530">
    <property type="entry name" value="DUF3730"/>
    <property type="match status" value="1"/>
</dbReference>
<reference evidence="3" key="1">
    <citation type="submission" date="2025-08" db="UniProtKB">
        <authorList>
            <consortium name="RefSeq"/>
        </authorList>
    </citation>
    <scope>IDENTIFICATION</scope>
    <source>
        <tissue evidence="3">Muscle</tissue>
    </source>
</reference>
<dbReference type="InterPro" id="IPR022542">
    <property type="entry name" value="FOCAD/RST1_DUF3730"/>
</dbReference>
<keyword evidence="2" id="KW-1185">Reference proteome</keyword>
<accession>A0ABM1TNT4</accession>
<proteinExistence type="predicted"/>
<evidence type="ECO:0000313" key="2">
    <source>
        <dbReference type="Proteomes" id="UP000694941"/>
    </source>
</evidence>
<dbReference type="RefSeq" id="XP_022257540.1">
    <property type="nucleotide sequence ID" value="XM_022401832.1"/>
</dbReference>
<dbReference type="InterPro" id="IPR045163">
    <property type="entry name" value="Focadhesin/RST1"/>
</dbReference>
<evidence type="ECO:0000259" key="1">
    <source>
        <dbReference type="Pfam" id="PF12530"/>
    </source>
</evidence>
<sequence length="328" mass="36622">MGPIAAVALQGITALCTAEVIDLRTTWKVLAPRLTKDKRPIVIKNLFAFMSLVSQVGVPTVDYEKFMSDIVSLLWRHISLENNPLTVGAAYKTLATFPANLHSLKFLPDQAKQNLKLPSSFGATPFEMAKLPEDVLSYTPGYCFIDLLKSIDDLEVLKGYECFLASLVRQEVSELPRSIYHQAKTNSRSTRQNKALDGIPGLMCNFYEANKLPAIQGSSAVGVLLSYEPPLELGKDGAPLKHSLVSQGRFYEQVLGALVQDVPLDVSEWRRCMIIPNGWISLLERAFTTMEQGRRIELELLKARGKLDGSDQSFNVKLEKSWLWYANL</sequence>
<gene>
    <name evidence="3" type="primary">LOC106473385</name>
</gene>
<dbReference type="PANTHER" id="PTHR16212:SF4">
    <property type="entry name" value="FOCADHESIN"/>
    <property type="match status" value="1"/>
</dbReference>
<dbReference type="GeneID" id="106473385"/>
<evidence type="ECO:0000313" key="3">
    <source>
        <dbReference type="RefSeq" id="XP_022257540.1"/>
    </source>
</evidence>
<organism evidence="2 3">
    <name type="scientific">Limulus polyphemus</name>
    <name type="common">Atlantic horseshoe crab</name>
    <dbReference type="NCBI Taxonomy" id="6850"/>
    <lineage>
        <taxon>Eukaryota</taxon>
        <taxon>Metazoa</taxon>
        <taxon>Ecdysozoa</taxon>
        <taxon>Arthropoda</taxon>
        <taxon>Chelicerata</taxon>
        <taxon>Merostomata</taxon>
        <taxon>Xiphosura</taxon>
        <taxon>Limulidae</taxon>
        <taxon>Limulus</taxon>
    </lineage>
</organism>
<feature type="domain" description="DUF3730" evidence="1">
    <location>
        <begin position="4"/>
        <end position="94"/>
    </location>
</feature>
<dbReference type="PANTHER" id="PTHR16212">
    <property type="entry name" value="FOCADHESIN FAMILY MEMBER"/>
    <property type="match status" value="1"/>
</dbReference>